<evidence type="ECO:0000256" key="8">
    <source>
        <dbReference type="ARBA" id="ARBA00023157"/>
    </source>
</evidence>
<dbReference type="PANTHER" id="PTHR48261:SF4">
    <property type="entry name" value="EXOSTOSIN LIKE GLYCOSYLTRANSFERASE 3"/>
    <property type="match status" value="1"/>
</dbReference>
<keyword evidence="5" id="KW-0256">Endoplasmic reticulum</keyword>
<dbReference type="InterPro" id="IPR029044">
    <property type="entry name" value="Nucleotide-diphossugar_trans"/>
</dbReference>
<feature type="transmembrane region" description="Helical" evidence="10">
    <location>
        <begin position="37"/>
        <end position="54"/>
    </location>
</feature>
<evidence type="ECO:0000313" key="14">
    <source>
        <dbReference type="Proteomes" id="UP001642483"/>
    </source>
</evidence>
<evidence type="ECO:0000256" key="4">
    <source>
        <dbReference type="ARBA" id="ARBA00022692"/>
    </source>
</evidence>
<keyword evidence="9" id="KW-0175">Coiled coil</keyword>
<evidence type="ECO:0000259" key="12">
    <source>
        <dbReference type="Pfam" id="PF09258"/>
    </source>
</evidence>
<feature type="domain" description="Exostosin GT47" evidence="11">
    <location>
        <begin position="196"/>
        <end position="540"/>
    </location>
</feature>
<evidence type="ECO:0000313" key="13">
    <source>
        <dbReference type="EMBL" id="CAK8684115.1"/>
    </source>
</evidence>
<keyword evidence="7 10" id="KW-0472">Membrane</keyword>
<evidence type="ECO:0000256" key="6">
    <source>
        <dbReference type="ARBA" id="ARBA00022989"/>
    </source>
</evidence>
<keyword evidence="4 10" id="KW-0812">Transmembrane</keyword>
<evidence type="ECO:0000256" key="5">
    <source>
        <dbReference type="ARBA" id="ARBA00022824"/>
    </source>
</evidence>
<gene>
    <name evidence="13" type="ORF">CVLEPA_LOCUS15118</name>
</gene>
<accession>A0ABP0FY39</accession>
<evidence type="ECO:0000256" key="10">
    <source>
        <dbReference type="SAM" id="Phobius"/>
    </source>
</evidence>
<keyword evidence="6 10" id="KW-1133">Transmembrane helix</keyword>
<proteinExistence type="inferred from homology"/>
<dbReference type="InterPro" id="IPR040911">
    <property type="entry name" value="Exostosin_GT47"/>
</dbReference>
<organism evidence="13 14">
    <name type="scientific">Clavelina lepadiformis</name>
    <name type="common">Light-bulb sea squirt</name>
    <name type="synonym">Ascidia lepadiformis</name>
    <dbReference type="NCBI Taxonomy" id="159417"/>
    <lineage>
        <taxon>Eukaryota</taxon>
        <taxon>Metazoa</taxon>
        <taxon>Chordata</taxon>
        <taxon>Tunicata</taxon>
        <taxon>Ascidiacea</taxon>
        <taxon>Aplousobranchia</taxon>
        <taxon>Clavelinidae</taxon>
        <taxon>Clavelina</taxon>
    </lineage>
</organism>
<evidence type="ECO:0000256" key="2">
    <source>
        <dbReference type="ARBA" id="ARBA00010271"/>
    </source>
</evidence>
<evidence type="ECO:0000256" key="1">
    <source>
        <dbReference type="ARBA" id="ARBA00004648"/>
    </source>
</evidence>
<dbReference type="Pfam" id="PF09258">
    <property type="entry name" value="Glyco_transf_64"/>
    <property type="match status" value="1"/>
</dbReference>
<dbReference type="EMBL" id="CAWYQH010000097">
    <property type="protein sequence ID" value="CAK8684115.1"/>
    <property type="molecule type" value="Genomic_DNA"/>
</dbReference>
<feature type="coiled-coil region" evidence="9">
    <location>
        <begin position="85"/>
        <end position="154"/>
    </location>
</feature>
<sequence>MVASRNGHFNKNGQHKMTDNFSSIVIRIKRFFTTTRLSRVAFIFLIIFIAFHYFTHHLFKLPSGTLQPEPNLPYSSYRLRDLKHINELNRIKRSVSNELRDLEGKRNQIQDDISLHQNSLTKIEQTVKKAQTELETLKRQIIQLKNEQKEAEKPKMAAPARLLATETDNVHINPPKHYYKCQMQDCFDYSRCSLTSQFPVYVYPHKAQTDETPFSTTSFVLDVTRTAFQSIPYMTSDPAVACLYVVVLGEVESTSGANSQPIVDKSTMSDWLHSLPHWRGDGRNHLLVYLSRQSTAQNPLLGVDVGRAMIAQTNFATGQFRFGFDIVMPTLTLVGTGQQNAASEEDGDKSNMEEWLMNDGGLWSDDDIPLQVPAMRDFLLSFQGQWGIAGEIPLSQYNPEGKVNVEKQPSASPFYEIFIESLTLMKDNKLHGKFHLETKCPEDRIATPGYSSEWALCGSFSSRASILSRSTFTLIPSSDKLDLLISTSLLTARIGEALRSGAIPVIIGRKEMLPFSEYIEWEKAALFIPQARITELSFLLINFPHADILALRRQGRFLYDTYFSSARYLLEGMLSVVRTRLQIPPVAVEDTTSDVVPHKSFKIDEHDPAPGDAASEFGMPPLEPPTASLRFVRNFTGVTMDARNNWNNIPGPFSLFPSVPEDRILPTDAQFIGSTDGFRPIGAGEGGTGRIFQESLGGNCRKEQFTIVLLTYERDEVLLQAVERLHDLPYLNKVIVVWNSPSPPQDHLRWPDIGVEVVVITPEKNSLNNRFMPWDQIETDAVLSLDDDAHLRHDEILFGFRVWRQSRNRVVGFPGRFHAWDIRNGGWAYNSNYTCELSMVLTGAAFIHKYYMYLYTYWMPSPIRDTVDEFMNCEDIAMNFLVSHMTRQPPVKVTSRWTFRCPGCPMALSQSQEHFEERHKCINRFVKVFGYMPLVFTQFRVDSILFKTRLPHDKQKCFKFI</sequence>
<evidence type="ECO:0008006" key="15">
    <source>
        <dbReference type="Google" id="ProtNLM"/>
    </source>
</evidence>
<name>A0ABP0FY39_CLALP</name>
<dbReference type="PANTHER" id="PTHR48261">
    <property type="entry name" value="ACETYLGLUCOSAMINYLTRANSFERASE"/>
    <property type="match status" value="1"/>
</dbReference>
<dbReference type="InterPro" id="IPR004263">
    <property type="entry name" value="Exostosin"/>
</dbReference>
<keyword evidence="8" id="KW-1015">Disulfide bond</keyword>
<evidence type="ECO:0000256" key="3">
    <source>
        <dbReference type="ARBA" id="ARBA00022679"/>
    </source>
</evidence>
<comment type="caution">
    <text evidence="13">The sequence shown here is derived from an EMBL/GenBank/DDBJ whole genome shotgun (WGS) entry which is preliminary data.</text>
</comment>
<dbReference type="Gene3D" id="3.90.550.10">
    <property type="entry name" value="Spore Coat Polysaccharide Biosynthesis Protein SpsA, Chain A"/>
    <property type="match status" value="1"/>
</dbReference>
<evidence type="ECO:0000256" key="7">
    <source>
        <dbReference type="ARBA" id="ARBA00023136"/>
    </source>
</evidence>
<dbReference type="Pfam" id="PF03016">
    <property type="entry name" value="Exostosin_GT47"/>
    <property type="match status" value="1"/>
</dbReference>
<evidence type="ECO:0000259" key="11">
    <source>
        <dbReference type="Pfam" id="PF03016"/>
    </source>
</evidence>
<feature type="domain" description="Glycosyl transferase 64" evidence="12">
    <location>
        <begin position="705"/>
        <end position="946"/>
    </location>
</feature>
<comment type="subcellular location">
    <subcellularLocation>
        <location evidence="1">Endoplasmic reticulum membrane</location>
        <topology evidence="1">Single-pass type II membrane protein</topology>
    </subcellularLocation>
</comment>
<dbReference type="Gene3D" id="3.40.50.300">
    <property type="entry name" value="P-loop containing nucleotide triphosphate hydrolases"/>
    <property type="match status" value="1"/>
</dbReference>
<protein>
    <recommendedName>
        <fullName evidence="15">Exostosin-3</fullName>
    </recommendedName>
</protein>
<dbReference type="InterPro" id="IPR027417">
    <property type="entry name" value="P-loop_NTPase"/>
</dbReference>
<dbReference type="Proteomes" id="UP001642483">
    <property type="component" value="Unassembled WGS sequence"/>
</dbReference>
<keyword evidence="14" id="KW-1185">Reference proteome</keyword>
<comment type="similarity">
    <text evidence="2">Belongs to the glycosyltransferase 47 family.</text>
</comment>
<dbReference type="InterPro" id="IPR015338">
    <property type="entry name" value="GT64_dom"/>
</dbReference>
<dbReference type="SUPFAM" id="SSF53448">
    <property type="entry name" value="Nucleotide-diphospho-sugar transferases"/>
    <property type="match status" value="1"/>
</dbReference>
<keyword evidence="3" id="KW-0808">Transferase</keyword>
<reference evidence="13 14" key="1">
    <citation type="submission" date="2024-02" db="EMBL/GenBank/DDBJ databases">
        <authorList>
            <person name="Daric V."/>
            <person name="Darras S."/>
        </authorList>
    </citation>
    <scope>NUCLEOTIDE SEQUENCE [LARGE SCALE GENOMIC DNA]</scope>
</reference>
<evidence type="ECO:0000256" key="9">
    <source>
        <dbReference type="SAM" id="Coils"/>
    </source>
</evidence>